<name>A0A1D1YFS0_9ARAE</name>
<dbReference type="InterPro" id="IPR001245">
    <property type="entry name" value="Ser-Thr/Tyr_kinase_cat_dom"/>
</dbReference>
<accession>A0A1D1YFS0</accession>
<evidence type="ECO:0000259" key="22">
    <source>
        <dbReference type="PROSITE" id="PS50011"/>
    </source>
</evidence>
<evidence type="ECO:0000256" key="20">
    <source>
        <dbReference type="PROSITE-ProRule" id="PRU10141"/>
    </source>
</evidence>
<dbReference type="PROSITE" id="PS50011">
    <property type="entry name" value="PROTEIN_KINASE_DOM"/>
    <property type="match status" value="1"/>
</dbReference>
<keyword evidence="10" id="KW-0677">Repeat</keyword>
<dbReference type="SUPFAM" id="SSF56112">
    <property type="entry name" value="Protein kinase-like (PK-like)"/>
    <property type="match status" value="1"/>
</dbReference>
<keyword evidence="9" id="KW-0732">Signal</keyword>
<feature type="non-terminal residue" evidence="23">
    <location>
        <position position="1"/>
    </location>
</feature>
<evidence type="ECO:0000256" key="9">
    <source>
        <dbReference type="ARBA" id="ARBA00022729"/>
    </source>
</evidence>
<keyword evidence="16 23" id="KW-0675">Receptor</keyword>
<keyword evidence="13 20" id="KW-0067">ATP-binding</keyword>
<dbReference type="InterPro" id="IPR032675">
    <property type="entry name" value="LRR_dom_sf"/>
</dbReference>
<dbReference type="Pfam" id="PF07714">
    <property type="entry name" value="PK_Tyr_Ser-Thr"/>
    <property type="match status" value="1"/>
</dbReference>
<comment type="catalytic activity">
    <reaction evidence="19">
        <text>L-seryl-[protein] + ATP = O-phospho-L-seryl-[protein] + ADP + H(+)</text>
        <dbReference type="Rhea" id="RHEA:17989"/>
        <dbReference type="Rhea" id="RHEA-COMP:9863"/>
        <dbReference type="Rhea" id="RHEA-COMP:11604"/>
        <dbReference type="ChEBI" id="CHEBI:15378"/>
        <dbReference type="ChEBI" id="CHEBI:29999"/>
        <dbReference type="ChEBI" id="CHEBI:30616"/>
        <dbReference type="ChEBI" id="CHEBI:83421"/>
        <dbReference type="ChEBI" id="CHEBI:456216"/>
        <dbReference type="EC" id="2.7.11.1"/>
    </reaction>
</comment>
<evidence type="ECO:0000256" key="16">
    <source>
        <dbReference type="ARBA" id="ARBA00023170"/>
    </source>
</evidence>
<dbReference type="InterPro" id="IPR000719">
    <property type="entry name" value="Prot_kinase_dom"/>
</dbReference>
<dbReference type="InterPro" id="IPR001611">
    <property type="entry name" value="Leu-rich_rpt"/>
</dbReference>
<dbReference type="PROSITE" id="PS00107">
    <property type="entry name" value="PROTEIN_KINASE_ATP"/>
    <property type="match status" value="1"/>
</dbReference>
<dbReference type="EMBL" id="GDJX01014447">
    <property type="protein sequence ID" value="JAT53489.1"/>
    <property type="molecule type" value="Transcribed_RNA"/>
</dbReference>
<dbReference type="PANTHER" id="PTHR48006">
    <property type="entry name" value="LEUCINE-RICH REPEAT-CONTAINING PROTEIN DDB_G0281931-RELATED"/>
    <property type="match status" value="1"/>
</dbReference>
<dbReference type="FunFam" id="1.10.510.10:FF:000044">
    <property type="entry name" value="Putative LRR receptor-like serine/threonine-protein kinase"/>
    <property type="match status" value="1"/>
</dbReference>
<feature type="binding site" evidence="20">
    <location>
        <position position="756"/>
    </location>
    <ligand>
        <name>ATP</name>
        <dbReference type="ChEBI" id="CHEBI:30616"/>
    </ligand>
</feature>
<dbReference type="Gene3D" id="2.60.120.430">
    <property type="entry name" value="Galactose-binding lectin"/>
    <property type="match status" value="1"/>
</dbReference>
<dbReference type="PROSITE" id="PS00108">
    <property type="entry name" value="PROTEIN_KINASE_ST"/>
    <property type="match status" value="1"/>
</dbReference>
<dbReference type="FunFam" id="3.30.200.20:FF:000217">
    <property type="entry name" value="probable LRR receptor-like serine/threonine-protein kinase At1g53430"/>
    <property type="match status" value="1"/>
</dbReference>
<evidence type="ECO:0000256" key="14">
    <source>
        <dbReference type="ARBA" id="ARBA00022989"/>
    </source>
</evidence>
<protein>
    <recommendedName>
        <fullName evidence="3">non-specific serine/threonine protein kinase</fullName>
        <ecNumber evidence="3">2.7.11.1</ecNumber>
    </recommendedName>
</protein>
<evidence type="ECO:0000256" key="6">
    <source>
        <dbReference type="ARBA" id="ARBA00022614"/>
    </source>
</evidence>
<dbReference type="CDD" id="cd14066">
    <property type="entry name" value="STKc_IRAK"/>
    <property type="match status" value="1"/>
</dbReference>
<organism evidence="23">
    <name type="scientific">Anthurium amnicola</name>
    <dbReference type="NCBI Taxonomy" id="1678845"/>
    <lineage>
        <taxon>Eukaryota</taxon>
        <taxon>Viridiplantae</taxon>
        <taxon>Streptophyta</taxon>
        <taxon>Embryophyta</taxon>
        <taxon>Tracheophyta</taxon>
        <taxon>Spermatophyta</taxon>
        <taxon>Magnoliopsida</taxon>
        <taxon>Liliopsida</taxon>
        <taxon>Araceae</taxon>
        <taxon>Pothoideae</taxon>
        <taxon>Potheae</taxon>
        <taxon>Anthurium</taxon>
    </lineage>
</organism>
<evidence type="ECO:0000256" key="3">
    <source>
        <dbReference type="ARBA" id="ARBA00012513"/>
    </source>
</evidence>
<dbReference type="SUPFAM" id="SSF52058">
    <property type="entry name" value="L domain-like"/>
    <property type="match status" value="1"/>
</dbReference>
<dbReference type="InterPro" id="IPR017441">
    <property type="entry name" value="Protein_kinase_ATP_BS"/>
</dbReference>
<evidence type="ECO:0000256" key="13">
    <source>
        <dbReference type="ARBA" id="ARBA00022840"/>
    </source>
</evidence>
<evidence type="ECO:0000313" key="23">
    <source>
        <dbReference type="EMBL" id="JAT53489.1"/>
    </source>
</evidence>
<comment type="catalytic activity">
    <reaction evidence="18">
        <text>L-threonyl-[protein] + ATP = O-phospho-L-threonyl-[protein] + ADP + H(+)</text>
        <dbReference type="Rhea" id="RHEA:46608"/>
        <dbReference type="Rhea" id="RHEA-COMP:11060"/>
        <dbReference type="Rhea" id="RHEA-COMP:11605"/>
        <dbReference type="ChEBI" id="CHEBI:15378"/>
        <dbReference type="ChEBI" id="CHEBI:30013"/>
        <dbReference type="ChEBI" id="CHEBI:30616"/>
        <dbReference type="ChEBI" id="CHEBI:61977"/>
        <dbReference type="ChEBI" id="CHEBI:456216"/>
        <dbReference type="EC" id="2.7.11.1"/>
    </reaction>
</comment>
<evidence type="ECO:0000256" key="11">
    <source>
        <dbReference type="ARBA" id="ARBA00022741"/>
    </source>
</evidence>
<dbReference type="GO" id="GO:0005886">
    <property type="term" value="C:plasma membrane"/>
    <property type="evidence" value="ECO:0007669"/>
    <property type="project" value="UniProtKB-SubCell"/>
</dbReference>
<evidence type="ECO:0000256" key="15">
    <source>
        <dbReference type="ARBA" id="ARBA00023136"/>
    </source>
</evidence>
<evidence type="ECO:0000256" key="8">
    <source>
        <dbReference type="ARBA" id="ARBA00022692"/>
    </source>
</evidence>
<dbReference type="EC" id="2.7.11.1" evidence="3"/>
<reference evidence="23" key="1">
    <citation type="submission" date="2015-07" db="EMBL/GenBank/DDBJ databases">
        <title>Transcriptome Assembly of Anthurium amnicola.</title>
        <authorList>
            <person name="Suzuki J."/>
        </authorList>
    </citation>
    <scope>NUCLEOTIDE SEQUENCE</scope>
</reference>
<dbReference type="GO" id="GO:0005524">
    <property type="term" value="F:ATP binding"/>
    <property type="evidence" value="ECO:0007669"/>
    <property type="project" value="UniProtKB-UniRule"/>
</dbReference>
<dbReference type="Pfam" id="PF00560">
    <property type="entry name" value="LRR_1"/>
    <property type="match status" value="3"/>
</dbReference>
<keyword evidence="11 20" id="KW-0547">Nucleotide-binding</keyword>
<feature type="domain" description="Protein kinase" evidence="22">
    <location>
        <begin position="728"/>
        <end position="1005"/>
    </location>
</feature>
<keyword evidence="15 21" id="KW-0472">Membrane</keyword>
<dbReference type="FunFam" id="3.80.10.10:FF:001022">
    <property type="entry name" value="Probable LRR receptor-like serine/threonine-protein kinase At1g53420"/>
    <property type="match status" value="1"/>
</dbReference>
<dbReference type="Gene3D" id="1.10.510.10">
    <property type="entry name" value="Transferase(Phosphotransferase) domain 1"/>
    <property type="match status" value="1"/>
</dbReference>
<keyword evidence="5" id="KW-0597">Phosphoprotein</keyword>
<evidence type="ECO:0000256" key="2">
    <source>
        <dbReference type="ARBA" id="ARBA00004479"/>
    </source>
</evidence>
<gene>
    <name evidence="23" type="primary">At1g53430_8</name>
    <name evidence="23" type="ORF">g.120734</name>
</gene>
<dbReference type="PANTHER" id="PTHR48006:SF81">
    <property type="entry name" value="PROTEIN KINASE DOMAIN-CONTAINING PROTEIN"/>
    <property type="match status" value="1"/>
</dbReference>
<keyword evidence="4" id="KW-0723">Serine/threonine-protein kinase</keyword>
<dbReference type="FunFam" id="2.60.120.430:FF:000004">
    <property type="entry name" value="Putative leucine-rich repeat receptor-like serine/threonine-protein kinase"/>
    <property type="match status" value="1"/>
</dbReference>
<evidence type="ECO:0000256" key="1">
    <source>
        <dbReference type="ARBA" id="ARBA00004162"/>
    </source>
</evidence>
<dbReference type="InterPro" id="IPR021720">
    <property type="entry name" value="Malectin_dom"/>
</dbReference>
<dbReference type="GO" id="GO:0004674">
    <property type="term" value="F:protein serine/threonine kinase activity"/>
    <property type="evidence" value="ECO:0007669"/>
    <property type="project" value="UniProtKB-KW"/>
</dbReference>
<dbReference type="InterPro" id="IPR051824">
    <property type="entry name" value="LRR_Rcpt-Like_S/T_Kinase"/>
</dbReference>
<evidence type="ECO:0000256" key="7">
    <source>
        <dbReference type="ARBA" id="ARBA00022679"/>
    </source>
</evidence>
<dbReference type="Gene3D" id="3.80.10.10">
    <property type="entry name" value="Ribonuclease Inhibitor"/>
    <property type="match status" value="3"/>
</dbReference>
<comment type="subcellular location">
    <subcellularLocation>
        <location evidence="1">Cell membrane</location>
        <topology evidence="1">Single-pass membrane protein</topology>
    </subcellularLocation>
    <subcellularLocation>
        <location evidence="2">Membrane</location>
        <topology evidence="2">Single-pass type I membrane protein</topology>
    </subcellularLocation>
</comment>
<keyword evidence="14 21" id="KW-1133">Transmembrane helix</keyword>
<dbReference type="InterPro" id="IPR011009">
    <property type="entry name" value="Kinase-like_dom_sf"/>
</dbReference>
<evidence type="ECO:0000256" key="10">
    <source>
        <dbReference type="ARBA" id="ARBA00022737"/>
    </source>
</evidence>
<evidence type="ECO:0000256" key="17">
    <source>
        <dbReference type="ARBA" id="ARBA00023180"/>
    </source>
</evidence>
<evidence type="ECO:0000256" key="21">
    <source>
        <dbReference type="SAM" id="Phobius"/>
    </source>
</evidence>
<keyword evidence="7" id="KW-0808">Transferase</keyword>
<dbReference type="InterPro" id="IPR008271">
    <property type="entry name" value="Ser/Thr_kinase_AS"/>
</dbReference>
<evidence type="ECO:0000256" key="5">
    <source>
        <dbReference type="ARBA" id="ARBA00022553"/>
    </source>
</evidence>
<dbReference type="Gene3D" id="3.30.200.20">
    <property type="entry name" value="Phosphorylase Kinase, domain 1"/>
    <property type="match status" value="1"/>
</dbReference>
<dbReference type="Pfam" id="PF11721">
    <property type="entry name" value="Malectin"/>
    <property type="match status" value="1"/>
</dbReference>
<keyword evidence="8 21" id="KW-0812">Transmembrane</keyword>
<evidence type="ECO:0000256" key="18">
    <source>
        <dbReference type="ARBA" id="ARBA00047899"/>
    </source>
</evidence>
<dbReference type="AlphaFoldDB" id="A0A1D1YFS0"/>
<dbReference type="FunFam" id="3.80.10.10:FF:000041">
    <property type="entry name" value="LRR receptor-like serine/threonine-protein kinase ERECTA"/>
    <property type="match status" value="1"/>
</dbReference>
<keyword evidence="17" id="KW-0325">Glycoprotein</keyword>
<feature type="transmembrane region" description="Helical" evidence="21">
    <location>
        <begin position="664"/>
        <end position="689"/>
    </location>
</feature>
<proteinExistence type="predicted"/>
<dbReference type="SMART" id="SM00220">
    <property type="entry name" value="S_TKc"/>
    <property type="match status" value="1"/>
</dbReference>
<keyword evidence="6" id="KW-0433">Leucine-rich repeat</keyword>
<evidence type="ECO:0000256" key="19">
    <source>
        <dbReference type="ARBA" id="ARBA00048679"/>
    </source>
</evidence>
<keyword evidence="12 23" id="KW-0418">Kinase</keyword>
<evidence type="ECO:0000256" key="12">
    <source>
        <dbReference type="ARBA" id="ARBA00022777"/>
    </source>
</evidence>
<dbReference type="Pfam" id="PF13855">
    <property type="entry name" value="LRR_8"/>
    <property type="match status" value="1"/>
</dbReference>
<evidence type="ECO:0000256" key="4">
    <source>
        <dbReference type="ARBA" id="ARBA00022527"/>
    </source>
</evidence>
<sequence length="1077" mass="119216">RHTAFSPPLSISPVTGSGLIIVFVCRSIRRQRREAAREREMRAVRLVEAMISPSPTWRLAAARLVLFLLLALDSCLGVLRSDAQALPKHEVEALGQIAVKLRMPAKQWDLGVDPCSGRGGWVNVSGRLISNVTCDCSFDNFTVCHVISLQIMRQNLSGVLPEEIANLTYLRYLDLSRNYLNGTIPPVWASLPLFNLTLLGNRLSGKIPMELGSMPMLKSLNLENNQLEGPIPPEISNISSLERFFISGNYITGELPLSFAKLTNLTDFRIDGNPITGKIPDFIQNWKQVNRIDMQGTSMHGPIPSSISFLKNLTELRISDLNGPSVSFPPLQNAEHLTELVLRNCSISGEIPLYMGTKKYLKVLDLSFNKLTGQVPSSFAGLVSLLYMYLTSNMLTGEIPPWMLRNRQSNKINMDVSYNNFTGPSLPDCQQGNLNLAASFSSSNDNSILPCLRKGLPCPFQPRYTSLFLNCGGPRIVVGGQEYDDDSSQIGTSTFHADRSGRWAYSSTGDFIANEDANYIVTNTSTLNMTYPDLYRDARLAPISLKYYGLCLLNGDYLVSLHFAEIMYTADETYSSLGRRLFDVLIQGERVLKDFNIEDAAGGPGRAIVMNFTILVTSNTLEIHLYWAGKGTNAIPERGGVYGPLISAISVTRTSKSGVDQNGISIGAILGIVGLCFFLFIVISLYLWFNGCCRKLRGGKKTRHAHGFQCGQKYYFSIEQIEVATNGFDPANKIGQGGFGTVYKGLLEDGTLVAVKQLSSHSSQGNREFLNEIGMISALQHPNLVKLFGCCVEGNQLLLIYEYMENNSLGRALFGHEEHRLKLDWSTRCAICLGVAKGLAYLHEESRLRIVHRDIKATNILLDKNLNPKISDFGLAKLYEKENTHISTRVAGTVGYMAPEYATRGYLTDKADVYSFGVVVLEVVTGKSNTNYVPDEKFLHLLDWAFLLLDEGRLIELVDLKLNLDYSEEEALRLLNVALLCTNPSPTQRPAMSAVVSMLTEQTPVPTPVKHVNGNEDWIVGALRKLSSDSRPQSTRMHNSPMDSVISLHEDEKVALYPSTSVSLTDVSGVQLNRMSI</sequence>